<gene>
    <name evidence="1" type="ORF">GCM10011415_33710</name>
</gene>
<dbReference type="EMBL" id="BMJV01000007">
    <property type="protein sequence ID" value="GGG81410.1"/>
    <property type="molecule type" value="Genomic_DNA"/>
</dbReference>
<accession>A0A8J2ZM06</accession>
<comment type="caution">
    <text evidence="1">The sequence shown here is derived from an EMBL/GenBank/DDBJ whole genome shotgun (WGS) entry which is preliminary data.</text>
</comment>
<dbReference type="RefSeq" id="WP_188791417.1">
    <property type="nucleotide sequence ID" value="NZ_BMJV01000007.1"/>
</dbReference>
<evidence type="ECO:0000313" key="1">
    <source>
        <dbReference type="EMBL" id="GGG81410.1"/>
    </source>
</evidence>
<keyword evidence="2" id="KW-1185">Reference proteome</keyword>
<reference evidence="1" key="2">
    <citation type="submission" date="2020-09" db="EMBL/GenBank/DDBJ databases">
        <authorList>
            <person name="Sun Q."/>
            <person name="Zhou Y."/>
        </authorList>
    </citation>
    <scope>NUCLEOTIDE SEQUENCE</scope>
    <source>
        <strain evidence="1">CGMCC 1.15762</strain>
    </source>
</reference>
<dbReference type="Proteomes" id="UP000617145">
    <property type="component" value="Unassembled WGS sequence"/>
</dbReference>
<sequence length="67" mass="7664">MIFAVGFVVAFIILLVFNMRHRDQRACRWRERRQGEITHWTCIQCGAEVDGVPGKSPDRCFAPGKDA</sequence>
<dbReference type="AlphaFoldDB" id="A0A8J2ZM06"/>
<name>A0A8J2ZM06_9RHOB</name>
<evidence type="ECO:0000313" key="2">
    <source>
        <dbReference type="Proteomes" id="UP000617145"/>
    </source>
</evidence>
<proteinExistence type="predicted"/>
<protein>
    <submittedName>
        <fullName evidence="1">Uncharacterized protein</fullName>
    </submittedName>
</protein>
<organism evidence="1 2">
    <name type="scientific">Salipiger pallidus</name>
    <dbReference type="NCBI Taxonomy" id="1775170"/>
    <lineage>
        <taxon>Bacteria</taxon>
        <taxon>Pseudomonadati</taxon>
        <taxon>Pseudomonadota</taxon>
        <taxon>Alphaproteobacteria</taxon>
        <taxon>Rhodobacterales</taxon>
        <taxon>Roseobacteraceae</taxon>
        <taxon>Salipiger</taxon>
    </lineage>
</organism>
<reference evidence="1" key="1">
    <citation type="journal article" date="2014" name="Int. J. Syst. Evol. Microbiol.">
        <title>Complete genome sequence of Corynebacterium casei LMG S-19264T (=DSM 44701T), isolated from a smear-ripened cheese.</title>
        <authorList>
            <consortium name="US DOE Joint Genome Institute (JGI-PGF)"/>
            <person name="Walter F."/>
            <person name="Albersmeier A."/>
            <person name="Kalinowski J."/>
            <person name="Ruckert C."/>
        </authorList>
    </citation>
    <scope>NUCLEOTIDE SEQUENCE</scope>
    <source>
        <strain evidence="1">CGMCC 1.15762</strain>
    </source>
</reference>